<accession>A0ABW1SYZ7</accession>
<dbReference type="InterPro" id="IPR029063">
    <property type="entry name" value="SAM-dependent_MTases_sf"/>
</dbReference>
<evidence type="ECO:0000259" key="2">
    <source>
        <dbReference type="Pfam" id="PF13649"/>
    </source>
</evidence>
<dbReference type="SUPFAM" id="SSF53335">
    <property type="entry name" value="S-adenosyl-L-methionine-dependent methyltransferases"/>
    <property type="match status" value="1"/>
</dbReference>
<feature type="domain" description="Methyltransferase" evidence="2">
    <location>
        <begin position="116"/>
        <end position="172"/>
    </location>
</feature>
<dbReference type="EMBL" id="JBHSTI010000008">
    <property type="protein sequence ID" value="MFC6237230.1"/>
    <property type="molecule type" value="Genomic_DNA"/>
</dbReference>
<reference evidence="5" key="1">
    <citation type="journal article" date="2019" name="Int. J. Syst. Evol. Microbiol.">
        <title>The Global Catalogue of Microorganisms (GCM) 10K type strain sequencing project: providing services to taxonomists for standard genome sequencing and annotation.</title>
        <authorList>
            <consortium name="The Broad Institute Genomics Platform"/>
            <consortium name="The Broad Institute Genome Sequencing Center for Infectious Disease"/>
            <person name="Wu L."/>
            <person name="Ma J."/>
        </authorList>
    </citation>
    <scope>NUCLEOTIDE SEQUENCE [LARGE SCALE GENOMIC DNA]</scope>
    <source>
        <strain evidence="5">CGMCC 4.7317</strain>
    </source>
</reference>
<dbReference type="GO" id="GO:0008168">
    <property type="term" value="F:methyltransferase activity"/>
    <property type="evidence" value="ECO:0007669"/>
    <property type="project" value="UniProtKB-KW"/>
</dbReference>
<dbReference type="Pfam" id="PF13649">
    <property type="entry name" value="Methyltransf_25"/>
    <property type="match status" value="1"/>
</dbReference>
<dbReference type="GO" id="GO:0032259">
    <property type="term" value="P:methylation"/>
    <property type="evidence" value="ECO:0007669"/>
    <property type="project" value="UniProtKB-KW"/>
</dbReference>
<gene>
    <name evidence="4" type="ORF">ACFQGU_05045</name>
</gene>
<sequence length="440" mass="45953">MDLETVAWLTSDAGRAALAAATAYDDDAHERAAAGEAGAVDPLRASAALRRTTPDAGPAQIAAVLTQVRLRRRARPRLGDVVGHLLLTEDGAEQATRTVVADLRAASFAAAGATHVADLGCGLGLDSLALARAGLAVTAVERDPGVAALARANVAALGLAAHIEVLDGDVTDDVVLTAALRHADAAYVDPARRDTSRSRGGRSARVTEPQQWSPPWSWVEAVAARVPRTAAKVAPGVPHAMTPDGGCTTWTSVDGQLVEAEIAWPALADGRARRRARVVRGDDVVILESAQDLDAETPPPVGPVGAWLHEPDDAVIRAGLVGEVVDRLAGRLLDPHVAYVSTDHDTDLGALSARFAVRHALPYDLDRLRTLLVADGVGTVVVKKRATSLDVDDVRRRLRLPPADGTAVVLLARVGDDPWAYVARTRVPAGLGRAGDATGQ</sequence>
<feature type="region of interest" description="Disordered" evidence="1">
    <location>
        <begin position="190"/>
        <end position="211"/>
    </location>
</feature>
<dbReference type="InterPro" id="IPR041698">
    <property type="entry name" value="Methyltransf_25"/>
</dbReference>
<evidence type="ECO:0000313" key="5">
    <source>
        <dbReference type="Proteomes" id="UP001596138"/>
    </source>
</evidence>
<dbReference type="RefSeq" id="WP_386764354.1">
    <property type="nucleotide sequence ID" value="NZ_JBHSTI010000008.1"/>
</dbReference>
<proteinExistence type="predicted"/>
<evidence type="ECO:0000313" key="4">
    <source>
        <dbReference type="EMBL" id="MFC6237230.1"/>
    </source>
</evidence>
<protein>
    <submittedName>
        <fullName evidence="4">Methyltransferase domain-containing protein</fullName>
    </submittedName>
</protein>
<dbReference type="CDD" id="cd02440">
    <property type="entry name" value="AdoMet_MTases"/>
    <property type="match status" value="1"/>
</dbReference>
<evidence type="ECO:0000256" key="1">
    <source>
        <dbReference type="SAM" id="MobiDB-lite"/>
    </source>
</evidence>
<name>A0ABW1SYZ7_9ACTN</name>
<evidence type="ECO:0000259" key="3">
    <source>
        <dbReference type="Pfam" id="PF18096"/>
    </source>
</evidence>
<keyword evidence="5" id="KW-1185">Reference proteome</keyword>
<dbReference type="Gene3D" id="3.40.50.150">
    <property type="entry name" value="Vaccinia Virus protein VP39"/>
    <property type="match status" value="1"/>
</dbReference>
<dbReference type="Pfam" id="PF18096">
    <property type="entry name" value="Thump_like"/>
    <property type="match status" value="1"/>
</dbReference>
<feature type="domain" description="THUMP-like" evidence="3">
    <location>
        <begin position="354"/>
        <end position="424"/>
    </location>
</feature>
<comment type="caution">
    <text evidence="4">The sequence shown here is derived from an EMBL/GenBank/DDBJ whole genome shotgun (WGS) entry which is preliminary data.</text>
</comment>
<dbReference type="Proteomes" id="UP001596138">
    <property type="component" value="Unassembled WGS sequence"/>
</dbReference>
<keyword evidence="4" id="KW-0808">Transferase</keyword>
<organism evidence="4 5">
    <name type="scientific">Longivirga aurantiaca</name>
    <dbReference type="NCBI Taxonomy" id="1837743"/>
    <lineage>
        <taxon>Bacteria</taxon>
        <taxon>Bacillati</taxon>
        <taxon>Actinomycetota</taxon>
        <taxon>Actinomycetes</taxon>
        <taxon>Sporichthyales</taxon>
        <taxon>Sporichthyaceae</taxon>
        <taxon>Longivirga</taxon>
    </lineage>
</organism>
<keyword evidence="4" id="KW-0489">Methyltransferase</keyword>
<dbReference type="InterPro" id="IPR041497">
    <property type="entry name" value="Thump-like"/>
</dbReference>